<name>A0ABP6WB10_9PSEU</name>
<keyword evidence="3" id="KW-1185">Reference proteome</keyword>
<organism evidence="2 3">
    <name type="scientific">Amycolatopsis ultiminotia</name>
    <dbReference type="NCBI Taxonomy" id="543629"/>
    <lineage>
        <taxon>Bacteria</taxon>
        <taxon>Bacillati</taxon>
        <taxon>Actinomycetota</taxon>
        <taxon>Actinomycetes</taxon>
        <taxon>Pseudonocardiales</taxon>
        <taxon>Pseudonocardiaceae</taxon>
        <taxon>Amycolatopsis</taxon>
    </lineage>
</organism>
<dbReference type="SUPFAM" id="SSF53756">
    <property type="entry name" value="UDP-Glycosyltransferase/glycogen phosphorylase"/>
    <property type="match status" value="1"/>
</dbReference>
<dbReference type="InterPro" id="IPR050426">
    <property type="entry name" value="Glycosyltransferase_28"/>
</dbReference>
<evidence type="ECO:0000259" key="1">
    <source>
        <dbReference type="Pfam" id="PF06722"/>
    </source>
</evidence>
<feature type="domain" description="Erythromycin biosynthesis protein CIII-like C-terminal" evidence="1">
    <location>
        <begin position="62"/>
        <end position="186"/>
    </location>
</feature>
<gene>
    <name evidence="2" type="ORF">GCM10022222_34320</name>
</gene>
<dbReference type="Gene3D" id="3.40.50.2000">
    <property type="entry name" value="Glycogen Phosphorylase B"/>
    <property type="match status" value="1"/>
</dbReference>
<sequence length="188" mass="19073">MPAGAAGPGLDRSGHGPAPVRRIRDKALELPRFAEGTSPTVLLTLGTVFSGERALAEFSSAVADAGVNVVATLGSALVRPPTTRHRDNLQHIPFAPLDQLLDHVDPVVAAGGSGTMLGAPSRGVPMVLCPQGADQPSNAALAKAAGVAIVVDSPAELTDAVAWALQDQVMRARVARVAAEIADAPTAS</sequence>
<dbReference type="Pfam" id="PF06722">
    <property type="entry name" value="EryCIII-like_C"/>
    <property type="match status" value="1"/>
</dbReference>
<evidence type="ECO:0000313" key="3">
    <source>
        <dbReference type="Proteomes" id="UP001500689"/>
    </source>
</evidence>
<proteinExistence type="predicted"/>
<dbReference type="PANTHER" id="PTHR48050">
    <property type="entry name" value="STEROL 3-BETA-GLUCOSYLTRANSFERASE"/>
    <property type="match status" value="1"/>
</dbReference>
<reference evidence="3" key="1">
    <citation type="journal article" date="2019" name="Int. J. Syst. Evol. Microbiol.">
        <title>The Global Catalogue of Microorganisms (GCM) 10K type strain sequencing project: providing services to taxonomists for standard genome sequencing and annotation.</title>
        <authorList>
            <consortium name="The Broad Institute Genomics Platform"/>
            <consortium name="The Broad Institute Genome Sequencing Center for Infectious Disease"/>
            <person name="Wu L."/>
            <person name="Ma J."/>
        </authorList>
    </citation>
    <scope>NUCLEOTIDE SEQUENCE [LARGE SCALE GENOMIC DNA]</scope>
    <source>
        <strain evidence="3">JCM 16898</strain>
    </source>
</reference>
<evidence type="ECO:0000313" key="2">
    <source>
        <dbReference type="EMBL" id="GAA3547856.1"/>
    </source>
</evidence>
<accession>A0ABP6WB10</accession>
<dbReference type="EMBL" id="BAAAZN010000006">
    <property type="protein sequence ID" value="GAA3547856.1"/>
    <property type="molecule type" value="Genomic_DNA"/>
</dbReference>
<dbReference type="Proteomes" id="UP001500689">
    <property type="component" value="Unassembled WGS sequence"/>
</dbReference>
<dbReference type="PANTHER" id="PTHR48050:SF13">
    <property type="entry name" value="STEROL 3-BETA-GLUCOSYLTRANSFERASE UGT80A2"/>
    <property type="match status" value="1"/>
</dbReference>
<dbReference type="InterPro" id="IPR010610">
    <property type="entry name" value="EryCIII-like_C"/>
</dbReference>
<dbReference type="RefSeq" id="WP_344860844.1">
    <property type="nucleotide sequence ID" value="NZ_BAAAZN010000006.1"/>
</dbReference>
<protein>
    <recommendedName>
        <fullName evidence="1">Erythromycin biosynthesis protein CIII-like C-terminal domain-containing protein</fullName>
    </recommendedName>
</protein>
<comment type="caution">
    <text evidence="2">The sequence shown here is derived from an EMBL/GenBank/DDBJ whole genome shotgun (WGS) entry which is preliminary data.</text>
</comment>